<protein>
    <submittedName>
        <fullName evidence="2">Uncharacterized protein</fullName>
    </submittedName>
</protein>
<proteinExistence type="predicted"/>
<evidence type="ECO:0000256" key="1">
    <source>
        <dbReference type="SAM" id="MobiDB-lite"/>
    </source>
</evidence>
<feature type="region of interest" description="Disordered" evidence="1">
    <location>
        <begin position="395"/>
        <end position="441"/>
    </location>
</feature>
<sequence length="441" mass="47175">MRADRGQRQRRVQPRAAAHHRAQQRVAIALFAEQAELVAAGQAVGVELAPHLFAPGPGRLAFGAFAPRRAGVLLQLVGAVEVGLVGRGVHARADAVAVDRRALRAQRVHRVLVEVAAGEDAQRAAAAGVENGAHAAGMLAEVAAVDAHAVDEQSVTRQSRGQRDDLVRGRLGVVGVDQQGRRSRVRAHEVGEGLLLVVVRLHVRVRHRAVQRDVPAHAGEHCRAAVEAGQVAGARRQQRRFGPVGAAHAEVDQQRVAGGQPHARCFRCDQGLVLQQVDHARFDQLRFAQRRDHAQDGFVGEERRALGHRVDVAAETQLGQTVDEAAVESGLMAQPVEFGAVEAQLLEHFQHLLEPGREQEIAPRGKAAHEELEHRGVVHAGRVVGLQHRQLVQVGEQHGRGARRHRGGSHSAAPASRIARSACAPATSSSAAIESPSSSTA</sequence>
<name>A0A1J5PTA4_9ZZZZ</name>
<reference evidence="2" key="1">
    <citation type="submission" date="2016-10" db="EMBL/GenBank/DDBJ databases">
        <title>Sequence of Gallionella enrichment culture.</title>
        <authorList>
            <person name="Poehlein A."/>
            <person name="Muehling M."/>
            <person name="Daniel R."/>
        </authorList>
    </citation>
    <scope>NUCLEOTIDE SEQUENCE</scope>
</reference>
<gene>
    <name evidence="2" type="ORF">GALL_436230</name>
</gene>
<organism evidence="2">
    <name type="scientific">mine drainage metagenome</name>
    <dbReference type="NCBI Taxonomy" id="410659"/>
    <lineage>
        <taxon>unclassified sequences</taxon>
        <taxon>metagenomes</taxon>
        <taxon>ecological metagenomes</taxon>
    </lineage>
</organism>
<feature type="compositionally biased region" description="Low complexity" evidence="1">
    <location>
        <begin position="409"/>
        <end position="441"/>
    </location>
</feature>
<dbReference type="AlphaFoldDB" id="A0A1J5PTA4"/>
<accession>A0A1J5PTA4</accession>
<dbReference type="EMBL" id="MLJW01002407">
    <property type="protein sequence ID" value="OIQ74721.1"/>
    <property type="molecule type" value="Genomic_DNA"/>
</dbReference>
<evidence type="ECO:0000313" key="2">
    <source>
        <dbReference type="EMBL" id="OIQ74721.1"/>
    </source>
</evidence>
<comment type="caution">
    <text evidence="2">The sequence shown here is derived from an EMBL/GenBank/DDBJ whole genome shotgun (WGS) entry which is preliminary data.</text>
</comment>